<dbReference type="OrthoDB" id="9777346at2"/>
<dbReference type="PANTHER" id="PTHR12526">
    <property type="entry name" value="GLYCOSYLTRANSFERASE"/>
    <property type="match status" value="1"/>
</dbReference>
<evidence type="ECO:0000313" key="1">
    <source>
        <dbReference type="EMBL" id="STZ08827.1"/>
    </source>
</evidence>
<dbReference type="CDD" id="cd03801">
    <property type="entry name" value="GT4_PimA-like"/>
    <property type="match status" value="1"/>
</dbReference>
<sequence>MINNKILIFFPRALDINAGGPAGFLAHNLIDKPRDCFSLSNDLCSLQNSLQKNLYRIKRELDKILASQFNKEEYQARYIFKKIKADQYQYIYFHEDIDFYHVKDLIGANQTVIFQPHCPELHSAEFLSHNPNDSTKYELIKKAEKAVFERADVVVFPNVDCKPIYQELYTDRNKFYYILSGAKRNYNGQNLSKKTLPKDKINLMYIGRRNQVKGFDIVLESFRKAYKKNPKLHLILVGNGNKIEEEGITDIGFSKEPINWYYSVDYLVNANRQSYFDLSIIEALSTGVPIIMSDNFGHSYYQNKSSLITTFDVNQSDSLVEILSNLSQKRNYDNLANIELYENYLTDGHYHQRLVNFHHDLISQKI</sequence>
<dbReference type="GO" id="GO:0016740">
    <property type="term" value="F:transferase activity"/>
    <property type="evidence" value="ECO:0007669"/>
    <property type="project" value="UniProtKB-KW"/>
</dbReference>
<evidence type="ECO:0000313" key="2">
    <source>
        <dbReference type="Proteomes" id="UP000254065"/>
    </source>
</evidence>
<reference evidence="1 2" key="1">
    <citation type="submission" date="2018-06" db="EMBL/GenBank/DDBJ databases">
        <authorList>
            <consortium name="Pathogen Informatics"/>
            <person name="Doyle S."/>
        </authorList>
    </citation>
    <scope>NUCLEOTIDE SEQUENCE [LARGE SCALE GENOMIC DNA]</scope>
    <source>
        <strain evidence="1 2">NCTC12877</strain>
    </source>
</reference>
<name>A0A378R2E9_9GAMM</name>
<dbReference type="SUPFAM" id="SSF53756">
    <property type="entry name" value="UDP-Glycosyltransferase/glycogen phosphorylase"/>
    <property type="match status" value="1"/>
</dbReference>
<gene>
    <name evidence="1" type="ORF">NCTC12877_01834</name>
</gene>
<dbReference type="EMBL" id="UGQB01000004">
    <property type="protein sequence ID" value="STZ08827.1"/>
    <property type="molecule type" value="Genomic_DNA"/>
</dbReference>
<protein>
    <submittedName>
        <fullName evidence="1">Glycosyltransferase, GG-Bacteroidales peptide system</fullName>
    </submittedName>
</protein>
<keyword evidence="2" id="KW-1185">Reference proteome</keyword>
<dbReference type="Pfam" id="PF13692">
    <property type="entry name" value="Glyco_trans_1_4"/>
    <property type="match status" value="1"/>
</dbReference>
<dbReference type="Gene3D" id="3.40.50.2000">
    <property type="entry name" value="Glycogen Phosphorylase B"/>
    <property type="match status" value="2"/>
</dbReference>
<keyword evidence="1" id="KW-0808">Transferase</keyword>
<dbReference type="STRING" id="1122244.GCA_000426885_01248"/>
<organism evidence="1 2">
    <name type="scientific">Moraxella caprae</name>
    <dbReference type="NCBI Taxonomy" id="90240"/>
    <lineage>
        <taxon>Bacteria</taxon>
        <taxon>Pseudomonadati</taxon>
        <taxon>Pseudomonadota</taxon>
        <taxon>Gammaproteobacteria</taxon>
        <taxon>Moraxellales</taxon>
        <taxon>Moraxellaceae</taxon>
        <taxon>Moraxella</taxon>
    </lineage>
</organism>
<dbReference type="Proteomes" id="UP000254065">
    <property type="component" value="Unassembled WGS sequence"/>
</dbReference>
<dbReference type="RefSeq" id="WP_029102860.1">
    <property type="nucleotide sequence ID" value="NZ_UGQB01000004.1"/>
</dbReference>
<proteinExistence type="predicted"/>
<dbReference type="AlphaFoldDB" id="A0A378R2E9"/>
<accession>A0A378R2E9</accession>